<sequence>MKAILIPNFKKEQTEHCLNGLLDVLERLGIEAYLDRASRPYVRDGARVHFCEFIDAMGRMDLVIAIGGDGTIIHSAKHAVKHNLPVLGINVGRLGFLAQLESNELHQLSRLVQGRYTVRKHMMIEAKIQTDSEQMVCVALNDIAITKGDLSRIIDVDVTCNGKLVSEYHADGVIFSTPVGSTAYAMSAGGPVVDPSIASIGMTPICPHSLFSRTVLFSPEKELVVRAKYINNHNDLYLSADGERPIKIRRDSQIVIRKSDLAARLIDFGDRDFYEILNLKILGRGQRNEIETA</sequence>
<evidence type="ECO:0000256" key="3">
    <source>
        <dbReference type="ARBA" id="ARBA00022857"/>
    </source>
</evidence>
<dbReference type="HAMAP" id="MF_00361">
    <property type="entry name" value="NAD_kinase"/>
    <property type="match status" value="1"/>
</dbReference>
<feature type="binding site" evidence="6">
    <location>
        <position position="179"/>
    </location>
    <ligand>
        <name>NAD(+)</name>
        <dbReference type="ChEBI" id="CHEBI:57540"/>
    </ligand>
</feature>
<dbReference type="GO" id="GO:0005737">
    <property type="term" value="C:cytoplasm"/>
    <property type="evidence" value="ECO:0007669"/>
    <property type="project" value="UniProtKB-SubCell"/>
</dbReference>
<feature type="binding site" evidence="6">
    <location>
        <position position="169"/>
    </location>
    <ligand>
        <name>NAD(+)</name>
        <dbReference type="ChEBI" id="CHEBI:57540"/>
    </ligand>
</feature>
<feature type="active site" description="Proton acceptor" evidence="6">
    <location>
        <position position="69"/>
    </location>
</feature>
<evidence type="ECO:0000313" key="7">
    <source>
        <dbReference type="EMBL" id="MBC8545473.1"/>
    </source>
</evidence>
<dbReference type="EC" id="2.7.1.23" evidence="6"/>
<keyword evidence="6" id="KW-0067">ATP-binding</keyword>
<feature type="binding site" evidence="6">
    <location>
        <position position="152"/>
    </location>
    <ligand>
        <name>NAD(+)</name>
        <dbReference type="ChEBI" id="CHEBI:57540"/>
    </ligand>
</feature>
<dbReference type="GO" id="GO:0051287">
    <property type="term" value="F:NAD binding"/>
    <property type="evidence" value="ECO:0007669"/>
    <property type="project" value="UniProtKB-ARBA"/>
</dbReference>
<dbReference type="Pfam" id="PF20143">
    <property type="entry name" value="NAD_kinase_C"/>
    <property type="match status" value="1"/>
</dbReference>
<dbReference type="GO" id="GO:0019674">
    <property type="term" value="P:NAD+ metabolic process"/>
    <property type="evidence" value="ECO:0007669"/>
    <property type="project" value="InterPro"/>
</dbReference>
<feature type="binding site" evidence="6">
    <location>
        <begin position="69"/>
        <end position="70"/>
    </location>
    <ligand>
        <name>NAD(+)</name>
        <dbReference type="ChEBI" id="CHEBI:57540"/>
    </ligand>
</feature>
<dbReference type="GO" id="GO:0005524">
    <property type="term" value="F:ATP binding"/>
    <property type="evidence" value="ECO:0007669"/>
    <property type="project" value="UniProtKB-KW"/>
</dbReference>
<proteinExistence type="inferred from homology"/>
<evidence type="ECO:0000256" key="2">
    <source>
        <dbReference type="ARBA" id="ARBA00022777"/>
    </source>
</evidence>
<keyword evidence="1 6" id="KW-0808">Transferase</keyword>
<comment type="subcellular location">
    <subcellularLocation>
        <location evidence="6">Cytoplasm</location>
    </subcellularLocation>
</comment>
<accession>A0A926DX33</accession>
<keyword evidence="8" id="KW-1185">Reference proteome</keyword>
<keyword evidence="6" id="KW-0547">Nucleotide-binding</keyword>
<dbReference type="InterPro" id="IPR017438">
    <property type="entry name" value="ATP-NAD_kinase_N"/>
</dbReference>
<dbReference type="PANTHER" id="PTHR20275">
    <property type="entry name" value="NAD KINASE"/>
    <property type="match status" value="1"/>
</dbReference>
<dbReference type="InterPro" id="IPR016064">
    <property type="entry name" value="NAD/diacylglycerol_kinase_sf"/>
</dbReference>
<organism evidence="7 8">
    <name type="scientific">Ligaoa zhengdingensis</name>
    <dbReference type="NCBI Taxonomy" id="2763658"/>
    <lineage>
        <taxon>Bacteria</taxon>
        <taxon>Bacillati</taxon>
        <taxon>Bacillota</taxon>
        <taxon>Clostridia</taxon>
        <taxon>Eubacteriales</taxon>
        <taxon>Oscillospiraceae</taxon>
        <taxon>Ligaoa</taxon>
    </lineage>
</organism>
<feature type="binding site" evidence="6">
    <location>
        <position position="74"/>
    </location>
    <ligand>
        <name>NAD(+)</name>
        <dbReference type="ChEBI" id="CHEBI:57540"/>
    </ligand>
</feature>
<reference evidence="7" key="1">
    <citation type="submission" date="2020-08" db="EMBL/GenBank/DDBJ databases">
        <title>Genome public.</title>
        <authorList>
            <person name="Liu C."/>
            <person name="Sun Q."/>
        </authorList>
    </citation>
    <scope>NUCLEOTIDE SEQUENCE</scope>
    <source>
        <strain evidence="7">NSJ-31</strain>
    </source>
</reference>
<comment type="caution">
    <text evidence="7">The sequence shown here is derived from an EMBL/GenBank/DDBJ whole genome shotgun (WGS) entry which is preliminary data.</text>
</comment>
<comment type="caution">
    <text evidence="6">Lacks conserved residue(s) required for the propagation of feature annotation.</text>
</comment>
<comment type="function">
    <text evidence="6">Involved in the regulation of the intracellular balance of NAD and NADP, and is a key enzyme in the biosynthesis of NADP. Catalyzes specifically the phosphorylation on 2'-hydroxyl of the adenosine moiety of NAD to yield NADP.</text>
</comment>
<dbReference type="EMBL" id="JACRST010000001">
    <property type="protein sequence ID" value="MBC8545473.1"/>
    <property type="molecule type" value="Genomic_DNA"/>
</dbReference>
<dbReference type="InterPro" id="IPR002504">
    <property type="entry name" value="NADK"/>
</dbReference>
<dbReference type="Gene3D" id="2.60.200.30">
    <property type="entry name" value="Probable inorganic polyphosphate/atp-NAD kinase, domain 2"/>
    <property type="match status" value="1"/>
</dbReference>
<evidence type="ECO:0000256" key="1">
    <source>
        <dbReference type="ARBA" id="ARBA00022679"/>
    </source>
</evidence>
<dbReference type="GO" id="GO:0003951">
    <property type="term" value="F:NAD+ kinase activity"/>
    <property type="evidence" value="ECO:0007669"/>
    <property type="project" value="UniProtKB-UniRule"/>
</dbReference>
<dbReference type="RefSeq" id="WP_249281626.1">
    <property type="nucleotide sequence ID" value="NZ_JACRST010000001.1"/>
</dbReference>
<dbReference type="PANTHER" id="PTHR20275:SF0">
    <property type="entry name" value="NAD KINASE"/>
    <property type="match status" value="1"/>
</dbReference>
<comment type="catalytic activity">
    <reaction evidence="5 6">
        <text>NAD(+) + ATP = ADP + NADP(+) + H(+)</text>
        <dbReference type="Rhea" id="RHEA:18629"/>
        <dbReference type="ChEBI" id="CHEBI:15378"/>
        <dbReference type="ChEBI" id="CHEBI:30616"/>
        <dbReference type="ChEBI" id="CHEBI:57540"/>
        <dbReference type="ChEBI" id="CHEBI:58349"/>
        <dbReference type="ChEBI" id="CHEBI:456216"/>
        <dbReference type="EC" id="2.7.1.23"/>
    </reaction>
</comment>
<dbReference type="GO" id="GO:0046872">
    <property type="term" value="F:metal ion binding"/>
    <property type="evidence" value="ECO:0007669"/>
    <property type="project" value="UniProtKB-UniRule"/>
</dbReference>
<dbReference type="InterPro" id="IPR017437">
    <property type="entry name" value="ATP-NAD_kinase_PpnK-typ_C"/>
</dbReference>
<comment type="similarity">
    <text evidence="6">Belongs to the NAD kinase family.</text>
</comment>
<gene>
    <name evidence="6" type="primary">nadK</name>
    <name evidence="7" type="ORF">H8711_00785</name>
</gene>
<keyword evidence="4 6" id="KW-0520">NAD</keyword>
<keyword evidence="2 6" id="KW-0418">Kinase</keyword>
<evidence type="ECO:0000313" key="8">
    <source>
        <dbReference type="Proteomes" id="UP000653127"/>
    </source>
</evidence>
<dbReference type="GO" id="GO:0006741">
    <property type="term" value="P:NADP+ biosynthetic process"/>
    <property type="evidence" value="ECO:0007669"/>
    <property type="project" value="UniProtKB-UniRule"/>
</dbReference>
<evidence type="ECO:0000256" key="4">
    <source>
        <dbReference type="ARBA" id="ARBA00023027"/>
    </source>
</evidence>
<keyword evidence="3 6" id="KW-0521">NADP</keyword>
<keyword evidence="6" id="KW-0963">Cytoplasm</keyword>
<feature type="binding site" evidence="6">
    <location>
        <begin position="182"/>
        <end position="187"/>
    </location>
    <ligand>
        <name>NAD(+)</name>
        <dbReference type="ChEBI" id="CHEBI:57540"/>
    </ligand>
</feature>
<feature type="binding site" evidence="6">
    <location>
        <position position="171"/>
    </location>
    <ligand>
        <name>NAD(+)</name>
        <dbReference type="ChEBI" id="CHEBI:57540"/>
    </ligand>
</feature>
<dbReference type="AlphaFoldDB" id="A0A926DX33"/>
<dbReference type="Pfam" id="PF01513">
    <property type="entry name" value="NAD_kinase"/>
    <property type="match status" value="1"/>
</dbReference>
<dbReference type="Gene3D" id="3.40.50.10330">
    <property type="entry name" value="Probable inorganic polyphosphate/atp-NAD kinase, domain 1"/>
    <property type="match status" value="1"/>
</dbReference>
<feature type="binding site" evidence="6">
    <location>
        <begin position="141"/>
        <end position="142"/>
    </location>
    <ligand>
        <name>NAD(+)</name>
        <dbReference type="ChEBI" id="CHEBI:57540"/>
    </ligand>
</feature>
<dbReference type="SUPFAM" id="SSF111331">
    <property type="entry name" value="NAD kinase/diacylglycerol kinase-like"/>
    <property type="match status" value="1"/>
</dbReference>
<evidence type="ECO:0000256" key="5">
    <source>
        <dbReference type="ARBA" id="ARBA00047925"/>
    </source>
</evidence>
<comment type="cofactor">
    <cofactor evidence="6">
        <name>a divalent metal cation</name>
        <dbReference type="ChEBI" id="CHEBI:60240"/>
    </cofactor>
</comment>
<protein>
    <recommendedName>
        <fullName evidence="6">NAD kinase</fullName>
        <ecNumber evidence="6">2.7.1.23</ecNumber>
    </recommendedName>
    <alternativeName>
        <fullName evidence="6">ATP-dependent NAD kinase</fullName>
    </alternativeName>
</protein>
<name>A0A926DX33_9FIRM</name>
<dbReference type="Proteomes" id="UP000653127">
    <property type="component" value="Unassembled WGS sequence"/>
</dbReference>
<evidence type="ECO:0000256" key="6">
    <source>
        <dbReference type="HAMAP-Rule" id="MF_00361"/>
    </source>
</evidence>